<organism evidence="2 3">
    <name type="scientific">Rhizoctonia solani</name>
    <dbReference type="NCBI Taxonomy" id="456999"/>
    <lineage>
        <taxon>Eukaryota</taxon>
        <taxon>Fungi</taxon>
        <taxon>Dikarya</taxon>
        <taxon>Basidiomycota</taxon>
        <taxon>Agaricomycotina</taxon>
        <taxon>Agaricomycetes</taxon>
        <taxon>Cantharellales</taxon>
        <taxon>Ceratobasidiaceae</taxon>
        <taxon>Rhizoctonia</taxon>
    </lineage>
</organism>
<dbReference type="AlphaFoldDB" id="A0A8H3ACY5"/>
<gene>
    <name evidence="2" type="ORF">RDB_LOCUS8531</name>
</gene>
<protein>
    <submittedName>
        <fullName evidence="2">Uncharacterized protein</fullName>
    </submittedName>
</protein>
<dbReference type="EMBL" id="CAJMWZ010000454">
    <property type="protein sequence ID" value="CAE6419480.1"/>
    <property type="molecule type" value="Genomic_DNA"/>
</dbReference>
<reference evidence="2" key="1">
    <citation type="submission" date="2021-01" db="EMBL/GenBank/DDBJ databases">
        <authorList>
            <person name="Kaushik A."/>
        </authorList>
    </citation>
    <scope>NUCLEOTIDE SEQUENCE</scope>
    <source>
        <strain evidence="2">Type strain: AG8-Rh-89/</strain>
    </source>
</reference>
<dbReference type="Proteomes" id="UP000663850">
    <property type="component" value="Unassembled WGS sequence"/>
</dbReference>
<feature type="region of interest" description="Disordered" evidence="1">
    <location>
        <begin position="303"/>
        <end position="330"/>
    </location>
</feature>
<accession>A0A8H3ACY5</accession>
<proteinExistence type="predicted"/>
<evidence type="ECO:0000313" key="2">
    <source>
        <dbReference type="EMBL" id="CAE6419480.1"/>
    </source>
</evidence>
<evidence type="ECO:0000256" key="1">
    <source>
        <dbReference type="SAM" id="MobiDB-lite"/>
    </source>
</evidence>
<evidence type="ECO:0000313" key="3">
    <source>
        <dbReference type="Proteomes" id="UP000663850"/>
    </source>
</evidence>
<comment type="caution">
    <text evidence="2">The sequence shown here is derived from an EMBL/GenBank/DDBJ whole genome shotgun (WGS) entry which is preliminary data.</text>
</comment>
<feature type="compositionally biased region" description="Pro residues" evidence="1">
    <location>
        <begin position="363"/>
        <end position="375"/>
    </location>
</feature>
<feature type="region of interest" description="Disordered" evidence="1">
    <location>
        <begin position="353"/>
        <end position="383"/>
    </location>
</feature>
<name>A0A8H3ACY5_9AGAM</name>
<sequence>MEGTTWEDAIVEVVVTLMVEGDTLEHVDKSHKLIRTITNFRFVSRDNPTEMVSVGVGPAPVKDKKAQVHLIGLVASANLEFEMGQRAQAGLWWVNEDILKKRPFHMVFMKIPVHEIQVYAPTWWRDGKTLAVVVWGSRGVYVLQGADLQYHHRYALCTLDPLVHAMRPVNFLTLPARPSWIDAPFFENMKHDYRLGSQLHPENMAPPPLPKITTPEQKRLRLEGDIASRQCTTRVLNQEIKALLADKEKVAASKIKPAEKKRVLQEYSTEIQAIKEEVQVNKAFLGDLDRKLADLVKLGKKKQAVSKKVKDKGKANGNSTGPGAKSKDVELVNIAQADPQSSAIEHTTAPIPKSISTALSPPEVAPEPAPSPVPDSAPEAVSGPAPMDVDDAIEDTAPLVVIEDLPPPVEDPAPPVAQAASSQSQMQVPGPSSAAEISQLLGVHPGTSQGADIPIDPALLNEEQLGLFRALHESTPPMGGQVPGYGWGGFFMPNIPPP</sequence>